<organism evidence="1 2">
    <name type="scientific">Enterococcus pallens ATCC BAA-351</name>
    <dbReference type="NCBI Taxonomy" id="1158607"/>
    <lineage>
        <taxon>Bacteria</taxon>
        <taxon>Bacillati</taxon>
        <taxon>Bacillota</taxon>
        <taxon>Bacilli</taxon>
        <taxon>Lactobacillales</taxon>
        <taxon>Enterococcaceae</taxon>
        <taxon>Enterococcus</taxon>
    </lineage>
</organism>
<accession>R2S1L6</accession>
<name>R2S1L6_9ENTE</name>
<protein>
    <submittedName>
        <fullName evidence="1">Uncharacterized protein</fullName>
    </submittedName>
</protein>
<reference evidence="1 2" key="1">
    <citation type="submission" date="2013-02" db="EMBL/GenBank/DDBJ databases">
        <title>The Genome Sequence of Enterococcus pallens BAA-351.</title>
        <authorList>
            <consortium name="The Broad Institute Genome Sequencing Platform"/>
            <consortium name="The Broad Institute Genome Sequencing Center for Infectious Disease"/>
            <person name="Earl A.M."/>
            <person name="Gilmore M.S."/>
            <person name="Lebreton F."/>
            <person name="Walker B."/>
            <person name="Young S.K."/>
            <person name="Zeng Q."/>
            <person name="Gargeya S."/>
            <person name="Fitzgerald M."/>
            <person name="Haas B."/>
            <person name="Abouelleil A."/>
            <person name="Alvarado L."/>
            <person name="Arachchi H.M."/>
            <person name="Berlin A.M."/>
            <person name="Chapman S.B."/>
            <person name="Dewar J."/>
            <person name="Goldberg J."/>
            <person name="Griggs A."/>
            <person name="Gujja S."/>
            <person name="Hansen M."/>
            <person name="Howarth C."/>
            <person name="Imamovic A."/>
            <person name="Larimer J."/>
            <person name="McCowan C."/>
            <person name="Murphy C."/>
            <person name="Neiman D."/>
            <person name="Pearson M."/>
            <person name="Priest M."/>
            <person name="Roberts A."/>
            <person name="Saif S."/>
            <person name="Shea T."/>
            <person name="Sisk P."/>
            <person name="Sykes S."/>
            <person name="Wortman J."/>
            <person name="Nusbaum C."/>
            <person name="Birren B."/>
        </authorList>
    </citation>
    <scope>NUCLEOTIDE SEQUENCE [LARGE SCALE GENOMIC DNA]</scope>
    <source>
        <strain evidence="1 2">ATCC BAA-351</strain>
    </source>
</reference>
<evidence type="ECO:0000313" key="2">
    <source>
        <dbReference type="Proteomes" id="UP000013782"/>
    </source>
</evidence>
<proteinExistence type="predicted"/>
<dbReference type="RefSeq" id="WP_010760089.1">
    <property type="nucleotide sequence ID" value="NZ_ASWD01000003.1"/>
</dbReference>
<keyword evidence="2" id="KW-1185">Reference proteome</keyword>
<dbReference type="OrthoDB" id="10006085at2"/>
<dbReference type="HOGENOM" id="CLU_2632604_0_0_9"/>
<evidence type="ECO:0000313" key="1">
    <source>
        <dbReference type="EMBL" id="EOH86721.1"/>
    </source>
</evidence>
<gene>
    <name evidence="1" type="ORF">UAU_05167</name>
</gene>
<dbReference type="EMBL" id="AJAQ01000050">
    <property type="protein sequence ID" value="EOH86721.1"/>
    <property type="molecule type" value="Genomic_DNA"/>
</dbReference>
<dbReference type="Proteomes" id="UP000013782">
    <property type="component" value="Unassembled WGS sequence"/>
</dbReference>
<dbReference type="AlphaFoldDB" id="R2S1L6"/>
<dbReference type="STRING" id="160454.RV10_GL003672"/>
<comment type="caution">
    <text evidence="1">The sequence shown here is derived from an EMBL/GenBank/DDBJ whole genome shotgun (WGS) entry which is preliminary data.</text>
</comment>
<dbReference type="PATRIC" id="fig|1158607.3.peg.5145"/>
<sequence>MSKIPVVIVKFLMQFDKKDIAEALGVLIKSRDGDYYYLTDVLVEDNVITAELGEAVMEVAKKLSYDDIFGWYSSLVD</sequence>